<feature type="binding site" evidence="3">
    <location>
        <position position="204"/>
    </location>
    <ligand>
        <name>Zn(2+)</name>
        <dbReference type="ChEBI" id="CHEBI:29105"/>
        <label>1</label>
        <note>catalytic</note>
    </ligand>
</feature>
<dbReference type="PANTHER" id="PTHR30304">
    <property type="entry name" value="D-TAGATOSE-1,6-BISPHOSPHATE ALDOLASE"/>
    <property type="match status" value="1"/>
</dbReference>
<evidence type="ECO:0000313" key="5">
    <source>
        <dbReference type="Proteomes" id="UP000680038"/>
    </source>
</evidence>
<organism evidence="4 5">
    <name type="scientific">Dyadobacter helix</name>
    <dbReference type="NCBI Taxonomy" id="2822344"/>
    <lineage>
        <taxon>Bacteria</taxon>
        <taxon>Pseudomonadati</taxon>
        <taxon>Bacteroidota</taxon>
        <taxon>Cytophagia</taxon>
        <taxon>Cytophagales</taxon>
        <taxon>Spirosomataceae</taxon>
        <taxon>Dyadobacter</taxon>
    </lineage>
</organism>
<dbReference type="InterPro" id="IPR013785">
    <property type="entry name" value="Aldolase_TIM"/>
</dbReference>
<sequence length="275" mass="30337">MPKSNMIDKLREMRKTHSSLLATNFYNYETLRGIMQAASHLGQPVILQLTKSSIDYMGLSVAVNLAKSSLEEYQVEGWLHLDHSGSYDLVHECLDAGFDSVMIDASEKSLGENIEITQRVVELAARYNANVEAELGYIAKLGQSKEKTGFTDPAEAKYFVEQTGINALAVAIGSAHGFYTQEPKLDMERLKEIQAATHIPLVLHGGSGIPGDSLKEAIKNGICKINLATEIKNIFMQTLKNSMVHNQDIDLRNVFPSAIEAVSLLVEKKLEIVKS</sequence>
<dbReference type="SUPFAM" id="SSF51569">
    <property type="entry name" value="Aldolase"/>
    <property type="match status" value="1"/>
</dbReference>
<dbReference type="AlphaFoldDB" id="A0A916JCD9"/>
<dbReference type="InterPro" id="IPR000771">
    <property type="entry name" value="FBA_II"/>
</dbReference>
<name>A0A916JCD9_9BACT</name>
<evidence type="ECO:0000256" key="1">
    <source>
        <dbReference type="PIRSR" id="PIRSR001359-1"/>
    </source>
</evidence>
<dbReference type="InterPro" id="IPR050246">
    <property type="entry name" value="Class_II_FBP_aldolase"/>
</dbReference>
<proteinExistence type="predicted"/>
<feature type="binding site" evidence="2">
    <location>
        <begin position="226"/>
        <end position="229"/>
    </location>
    <ligand>
        <name>dihydroxyacetone phosphate</name>
        <dbReference type="ChEBI" id="CHEBI:57642"/>
    </ligand>
</feature>
<dbReference type="CDD" id="cd00947">
    <property type="entry name" value="TBP_aldolase_IIB"/>
    <property type="match status" value="1"/>
</dbReference>
<dbReference type="GO" id="GO:0009025">
    <property type="term" value="F:tagatose-bisphosphate aldolase activity"/>
    <property type="evidence" value="ECO:0007669"/>
    <property type="project" value="UniProtKB-EC"/>
</dbReference>
<dbReference type="Pfam" id="PF01116">
    <property type="entry name" value="F_bP_aldolase"/>
    <property type="match status" value="1"/>
</dbReference>
<dbReference type="GO" id="GO:0005975">
    <property type="term" value="P:carbohydrate metabolic process"/>
    <property type="evidence" value="ECO:0007669"/>
    <property type="project" value="InterPro"/>
</dbReference>
<feature type="active site" description="Proton donor" evidence="1">
    <location>
        <position position="82"/>
    </location>
</feature>
<dbReference type="GO" id="GO:0008270">
    <property type="term" value="F:zinc ion binding"/>
    <property type="evidence" value="ECO:0007669"/>
    <property type="project" value="InterPro"/>
</dbReference>
<reference evidence="4" key="1">
    <citation type="submission" date="2021-04" db="EMBL/GenBank/DDBJ databases">
        <authorList>
            <person name="Rodrigo-Torres L."/>
            <person name="Arahal R. D."/>
            <person name="Lucena T."/>
        </authorList>
    </citation>
    <scope>NUCLEOTIDE SEQUENCE</scope>
    <source>
        <strain evidence="4">CECT 9275</strain>
    </source>
</reference>
<evidence type="ECO:0000313" key="4">
    <source>
        <dbReference type="EMBL" id="CAG5000857.1"/>
    </source>
</evidence>
<feature type="binding site" evidence="3">
    <location>
        <position position="134"/>
    </location>
    <ligand>
        <name>Zn(2+)</name>
        <dbReference type="ChEBI" id="CHEBI:29105"/>
        <label>2</label>
    </ligand>
</feature>
<gene>
    <name evidence="4" type="primary">gatY</name>
    <name evidence="4" type="ORF">DYBT9275_02546</name>
</gene>
<comment type="caution">
    <text evidence="4">The sequence shown here is derived from an EMBL/GenBank/DDBJ whole genome shotgun (WGS) entry which is preliminary data.</text>
</comment>
<keyword evidence="3" id="KW-0862">Zinc</keyword>
<keyword evidence="4" id="KW-0456">Lyase</keyword>
<dbReference type="Gene3D" id="3.20.20.70">
    <property type="entry name" value="Aldolase class I"/>
    <property type="match status" value="1"/>
</dbReference>
<keyword evidence="5" id="KW-1185">Reference proteome</keyword>
<feature type="binding site" evidence="2">
    <location>
        <position position="177"/>
    </location>
    <ligand>
        <name>dihydroxyacetone phosphate</name>
        <dbReference type="ChEBI" id="CHEBI:57642"/>
    </ligand>
</feature>
<dbReference type="PIRSF" id="PIRSF001359">
    <property type="entry name" value="F_bP_aldolase_II"/>
    <property type="match status" value="1"/>
</dbReference>
<dbReference type="NCBIfam" id="TIGR00167">
    <property type="entry name" value="cbbA"/>
    <property type="match status" value="1"/>
</dbReference>
<accession>A0A916JCD9</accession>
<comment type="cofactor">
    <cofactor evidence="3">
        <name>Zn(2+)</name>
        <dbReference type="ChEBI" id="CHEBI:29105"/>
    </cofactor>
    <text evidence="3">Binds 2 Zn(2+) ions per subunit. One is catalytic and the other provides a structural contribution.</text>
</comment>
<protein>
    <submittedName>
        <fullName evidence="4">D-tagatose-1,6-bisphosphate aldolase subunit GatY</fullName>
        <ecNumber evidence="4">4.1.2.40</ecNumber>
    </submittedName>
</protein>
<keyword evidence="3" id="KW-0479">Metal-binding</keyword>
<dbReference type="RefSeq" id="WP_215239175.1">
    <property type="nucleotide sequence ID" value="NZ_CAJRAF010000002.1"/>
</dbReference>
<feature type="binding site" evidence="2">
    <location>
        <begin position="205"/>
        <end position="207"/>
    </location>
    <ligand>
        <name>dihydroxyacetone phosphate</name>
        <dbReference type="ChEBI" id="CHEBI:57642"/>
    </ligand>
</feature>
<dbReference type="Proteomes" id="UP000680038">
    <property type="component" value="Unassembled WGS sequence"/>
</dbReference>
<feature type="binding site" evidence="3">
    <location>
        <position position="176"/>
    </location>
    <ligand>
        <name>Zn(2+)</name>
        <dbReference type="ChEBI" id="CHEBI:29105"/>
        <label>1</label>
        <note>catalytic</note>
    </ligand>
</feature>
<dbReference type="EMBL" id="CAJRAF010000002">
    <property type="protein sequence ID" value="CAG5000857.1"/>
    <property type="molecule type" value="Genomic_DNA"/>
</dbReference>
<feature type="binding site" evidence="3">
    <location>
        <position position="104"/>
    </location>
    <ligand>
        <name>Zn(2+)</name>
        <dbReference type="ChEBI" id="CHEBI:29105"/>
        <label>2</label>
    </ligand>
</feature>
<dbReference type="PANTHER" id="PTHR30304:SF0">
    <property type="entry name" value="D-TAGATOSE-1,6-BISPHOSPHATE ALDOLASE SUBUNIT GATY-RELATED"/>
    <property type="match status" value="1"/>
</dbReference>
<feature type="binding site" evidence="3">
    <location>
        <position position="83"/>
    </location>
    <ligand>
        <name>Zn(2+)</name>
        <dbReference type="ChEBI" id="CHEBI:29105"/>
        <label>1</label>
        <note>catalytic</note>
    </ligand>
</feature>
<dbReference type="EC" id="4.1.2.40" evidence="4"/>
<evidence type="ECO:0000256" key="2">
    <source>
        <dbReference type="PIRSR" id="PIRSR001359-2"/>
    </source>
</evidence>
<evidence type="ECO:0000256" key="3">
    <source>
        <dbReference type="PIRSR" id="PIRSR001359-3"/>
    </source>
</evidence>